<evidence type="ECO:0000313" key="2">
    <source>
        <dbReference type="Proteomes" id="UP000660554"/>
    </source>
</evidence>
<evidence type="ECO:0000313" key="1">
    <source>
        <dbReference type="EMBL" id="GHI14902.1"/>
    </source>
</evidence>
<dbReference type="Proteomes" id="UP000660554">
    <property type="component" value="Unassembled WGS sequence"/>
</dbReference>
<keyword evidence="2" id="KW-1185">Reference proteome</keyword>
<proteinExistence type="predicted"/>
<gene>
    <name evidence="1" type="ORF">Scinn_43650</name>
</gene>
<reference evidence="2" key="1">
    <citation type="submission" date="2020-09" db="EMBL/GenBank/DDBJ databases">
        <title>Whole genome shotgun sequence of Streptomyces cinnamonensis NBRC 15873.</title>
        <authorList>
            <person name="Komaki H."/>
            <person name="Tamura T."/>
        </authorList>
    </citation>
    <scope>NUCLEOTIDE SEQUENCE [LARGE SCALE GENOMIC DNA]</scope>
    <source>
        <strain evidence="2">NBRC 15873</strain>
    </source>
</reference>
<name>A0ABQ3NQ43_STRVG</name>
<dbReference type="EMBL" id="BNDV01000008">
    <property type="protein sequence ID" value="GHI14902.1"/>
    <property type="molecule type" value="Genomic_DNA"/>
</dbReference>
<organism evidence="1 2">
    <name type="scientific">Streptomyces virginiae</name>
    <name type="common">Streptomyces cinnamonensis</name>
    <dbReference type="NCBI Taxonomy" id="1961"/>
    <lineage>
        <taxon>Bacteria</taxon>
        <taxon>Bacillati</taxon>
        <taxon>Actinomycetota</taxon>
        <taxon>Actinomycetes</taxon>
        <taxon>Kitasatosporales</taxon>
        <taxon>Streptomycetaceae</taxon>
        <taxon>Streptomyces</taxon>
    </lineage>
</organism>
<protein>
    <submittedName>
        <fullName evidence="1">Uncharacterized protein</fullName>
    </submittedName>
</protein>
<comment type="caution">
    <text evidence="1">The sequence shown here is derived from an EMBL/GenBank/DDBJ whole genome shotgun (WGS) entry which is preliminary data.</text>
</comment>
<accession>A0ABQ3NQ43</accession>
<sequence length="49" mass="5020">MGPWIVACAVYGPGWARRGPEAGHPLGNLLDNAAKFSPVGLPACPSEST</sequence>